<dbReference type="Pfam" id="PF13372">
    <property type="entry name" value="Alginate_exp"/>
    <property type="match status" value="1"/>
</dbReference>
<proteinExistence type="predicted"/>
<evidence type="ECO:0000313" key="2">
    <source>
        <dbReference type="EMBL" id="SEL10481.1"/>
    </source>
</evidence>
<dbReference type="STRING" id="407022.SAMN05661044_02003"/>
<evidence type="ECO:0000259" key="1">
    <source>
        <dbReference type="Pfam" id="PF13372"/>
    </source>
</evidence>
<keyword evidence="3" id="KW-1185">Reference proteome</keyword>
<sequence>MVMKLVFTLLFTVIIFVPDALAQFKLTAEIRPRAEWRNGFKSPLPENANPAFFIEQRSRLYVEFHSEKIDLMLVPQDVRIWGNTDQAGKTDKALTSFQQAWAAYKFNPEQRFLVGRMELDYDNARILGNLDWAQQGRSHDLLKYEYNGKTSRLHLGAAFNQDSNSPEPTKLAETYYRGLNNYKSFQFAWFHKDFKKIYASMLILNESRQYAPDTSYYMQTGGFYSQASLSSLIFSAEYYYQMGKNSTGANKRAYMASLSVALKRTHFKFELGADYLSGDKATTSNNEAFDPLYGTHHKFYGYMDYFYVGNGHGNKGLNDVFLRTSWSKNDWILSLDGHRFAATAGIVDAANNNKNKYLGTELDLTFSYDLAESVNVKGGYSHLFYTSSMAVLKQVDQKNGQSSWAWLMLTIKPMIFQH</sequence>
<evidence type="ECO:0000313" key="3">
    <source>
        <dbReference type="Proteomes" id="UP000199421"/>
    </source>
</evidence>
<protein>
    <submittedName>
        <fullName evidence="2">Alginate export</fullName>
    </submittedName>
</protein>
<dbReference type="AlphaFoldDB" id="A0A1H7MHB2"/>
<dbReference type="InterPro" id="IPR025388">
    <property type="entry name" value="Alginate_export_dom"/>
</dbReference>
<gene>
    <name evidence="2" type="ORF">SAMN05661044_02003</name>
</gene>
<dbReference type="EMBL" id="FOAF01000001">
    <property type="protein sequence ID" value="SEL10481.1"/>
    <property type="molecule type" value="Genomic_DNA"/>
</dbReference>
<reference evidence="3" key="1">
    <citation type="submission" date="2016-10" db="EMBL/GenBank/DDBJ databases">
        <authorList>
            <person name="Varghese N."/>
            <person name="Submissions S."/>
        </authorList>
    </citation>
    <scope>NUCLEOTIDE SEQUENCE [LARGE SCALE GENOMIC DNA]</scope>
    <source>
        <strain evidence="3">DSM 18733</strain>
    </source>
</reference>
<dbReference type="Proteomes" id="UP000199421">
    <property type="component" value="Unassembled WGS sequence"/>
</dbReference>
<dbReference type="OrthoDB" id="1070463at2"/>
<organism evidence="2 3">
    <name type="scientific">Olivibacter domesticus</name>
    <name type="common">Pseudosphingobacterium domesticum</name>
    <dbReference type="NCBI Taxonomy" id="407022"/>
    <lineage>
        <taxon>Bacteria</taxon>
        <taxon>Pseudomonadati</taxon>
        <taxon>Bacteroidota</taxon>
        <taxon>Sphingobacteriia</taxon>
        <taxon>Sphingobacteriales</taxon>
        <taxon>Sphingobacteriaceae</taxon>
        <taxon>Olivibacter</taxon>
    </lineage>
</organism>
<name>A0A1H7MHB2_OLID1</name>
<feature type="domain" description="Alginate export" evidence="1">
    <location>
        <begin position="54"/>
        <end position="384"/>
    </location>
</feature>
<accession>A0A1H7MHB2</accession>